<dbReference type="GO" id="GO:0005737">
    <property type="term" value="C:cytoplasm"/>
    <property type="evidence" value="ECO:0007669"/>
    <property type="project" value="TreeGrafter"/>
</dbReference>
<dbReference type="EMBL" id="LT629695">
    <property type="protein sequence ID" value="SDH72651.1"/>
    <property type="molecule type" value="Genomic_DNA"/>
</dbReference>
<evidence type="ECO:0000313" key="4">
    <source>
        <dbReference type="Proteomes" id="UP000198822"/>
    </source>
</evidence>
<evidence type="ECO:0000256" key="2">
    <source>
        <dbReference type="PIRSR" id="PIRSR613078-2"/>
    </source>
</evidence>
<dbReference type="InterPro" id="IPR013078">
    <property type="entry name" value="His_Pase_superF_clade-1"/>
</dbReference>
<dbReference type="AlphaFoldDB" id="A0A1G8ERX1"/>
<dbReference type="Gene3D" id="3.40.50.1240">
    <property type="entry name" value="Phosphoglycerate mutase-like"/>
    <property type="match status" value="1"/>
</dbReference>
<evidence type="ECO:0000256" key="1">
    <source>
        <dbReference type="PIRSR" id="PIRSR613078-1"/>
    </source>
</evidence>
<dbReference type="Proteomes" id="UP000198822">
    <property type="component" value="Chromosome I"/>
</dbReference>
<accession>A0A1G8ERX1</accession>
<feature type="binding site" evidence="2">
    <location>
        <position position="57"/>
    </location>
    <ligand>
        <name>substrate</name>
    </ligand>
</feature>
<evidence type="ECO:0000313" key="3">
    <source>
        <dbReference type="EMBL" id="SDH72651.1"/>
    </source>
</evidence>
<name>A0A1G8ERX1_9MICO</name>
<dbReference type="Pfam" id="PF00300">
    <property type="entry name" value="His_Phos_1"/>
    <property type="match status" value="1"/>
</dbReference>
<dbReference type="InterPro" id="IPR050275">
    <property type="entry name" value="PGM_Phosphatase"/>
</dbReference>
<sequence length="181" mass="19674">MQIALVRHGQTDWNKTLRMQGTSDIPLNETGRGQALEAAVLLSDEHWDAIVSSTLSRAAVTADIIAERLGMPVLERDVALIERAYGEVEGLTKAQATERFGTEWPGEESYEALQERAVAAVDAVAARHGVEHLVIVTHGTFIRAFADAVTGLETRTPRNAESIRFEGEPGAWVPSEGMVLV</sequence>
<proteinExistence type="predicted"/>
<gene>
    <name evidence="3" type="ORF">SAMN04489720_2165</name>
</gene>
<feature type="binding site" evidence="2">
    <location>
        <begin position="7"/>
        <end position="14"/>
    </location>
    <ligand>
        <name>substrate</name>
    </ligand>
</feature>
<reference evidence="4" key="1">
    <citation type="submission" date="2016-10" db="EMBL/GenBank/DDBJ databases">
        <authorList>
            <person name="Varghese N."/>
            <person name="Submissions S."/>
        </authorList>
    </citation>
    <scope>NUCLEOTIDE SEQUENCE [LARGE SCALE GENOMIC DNA]</scope>
    <source>
        <strain evidence="4">DSM 22002</strain>
    </source>
</reference>
<dbReference type="OrthoDB" id="4697614at2"/>
<dbReference type="InterPro" id="IPR029033">
    <property type="entry name" value="His_PPase_superfam"/>
</dbReference>
<feature type="active site" description="Proton donor/acceptor" evidence="1">
    <location>
        <position position="82"/>
    </location>
</feature>
<dbReference type="PANTHER" id="PTHR48100">
    <property type="entry name" value="BROAD-SPECIFICITY PHOSPHATASE YOR283W-RELATED"/>
    <property type="match status" value="1"/>
</dbReference>
<keyword evidence="4" id="KW-1185">Reference proteome</keyword>
<protein>
    <submittedName>
        <fullName evidence="3">Probable phosphoglycerate mutase</fullName>
    </submittedName>
</protein>
<feature type="binding site" evidence="2">
    <location>
        <begin position="82"/>
        <end position="85"/>
    </location>
    <ligand>
        <name>substrate</name>
    </ligand>
</feature>
<dbReference type="RefSeq" id="WP_092504920.1">
    <property type="nucleotide sequence ID" value="NZ_LT629695.1"/>
</dbReference>
<organism evidence="3 4">
    <name type="scientific">Agrococcus jejuensis</name>
    <dbReference type="NCBI Taxonomy" id="399736"/>
    <lineage>
        <taxon>Bacteria</taxon>
        <taxon>Bacillati</taxon>
        <taxon>Actinomycetota</taxon>
        <taxon>Actinomycetes</taxon>
        <taxon>Micrococcales</taxon>
        <taxon>Microbacteriaceae</taxon>
        <taxon>Agrococcus</taxon>
    </lineage>
</organism>
<dbReference type="PANTHER" id="PTHR48100:SF59">
    <property type="entry name" value="ADENOSYLCOBALAMIN_ALPHA-RIBAZOLE PHOSPHATASE"/>
    <property type="match status" value="1"/>
</dbReference>
<dbReference type="PROSITE" id="PS00175">
    <property type="entry name" value="PG_MUTASE"/>
    <property type="match status" value="1"/>
</dbReference>
<dbReference type="GO" id="GO:0016791">
    <property type="term" value="F:phosphatase activity"/>
    <property type="evidence" value="ECO:0007669"/>
    <property type="project" value="TreeGrafter"/>
</dbReference>
<dbReference type="SUPFAM" id="SSF53254">
    <property type="entry name" value="Phosphoglycerate mutase-like"/>
    <property type="match status" value="1"/>
</dbReference>
<dbReference type="InterPro" id="IPR001345">
    <property type="entry name" value="PG/BPGM_mutase_AS"/>
</dbReference>
<feature type="binding site" evidence="2">
    <location>
        <position position="93"/>
    </location>
    <ligand>
        <name>substrate</name>
    </ligand>
</feature>
<dbReference type="SMART" id="SM00855">
    <property type="entry name" value="PGAM"/>
    <property type="match status" value="1"/>
</dbReference>
<feature type="active site" description="Tele-phosphohistidine intermediate" evidence="1">
    <location>
        <position position="8"/>
    </location>
</feature>
<dbReference type="STRING" id="399736.SAMN04489720_2165"/>
<dbReference type="CDD" id="cd07067">
    <property type="entry name" value="HP_PGM_like"/>
    <property type="match status" value="1"/>
</dbReference>